<name>A0AA89T4C1_9BACL</name>
<evidence type="ECO:0000256" key="1">
    <source>
        <dbReference type="ARBA" id="ARBA00023004"/>
    </source>
</evidence>
<protein>
    <submittedName>
        <fullName evidence="3">Anaerobic selenocysteine-containing dehydrogenase</fullName>
    </submittedName>
</protein>
<dbReference type="Gene3D" id="3.40.228.10">
    <property type="entry name" value="Dimethylsulfoxide Reductase, domain 2"/>
    <property type="match status" value="1"/>
</dbReference>
<gene>
    <name evidence="3" type="ORF">HNR78_001351</name>
</gene>
<reference evidence="3 4" key="1">
    <citation type="submission" date="2020-08" db="EMBL/GenBank/DDBJ databases">
        <title>Genomic Encyclopedia of Type Strains, Phase IV (KMG-IV): sequencing the most valuable type-strain genomes for metagenomic binning, comparative biology and taxonomic classification.</title>
        <authorList>
            <person name="Goeker M."/>
        </authorList>
    </citation>
    <scope>NUCLEOTIDE SEQUENCE [LARGE SCALE GENOMIC DNA]</scope>
    <source>
        <strain evidence="3 4">DSM 14590</strain>
    </source>
</reference>
<dbReference type="Proteomes" id="UP000613002">
    <property type="component" value="Unassembled WGS sequence"/>
</dbReference>
<sequence>MYISVKPGMDAFLAMGIIKEMLRLGLEDRAFIEQHTAGFADVEAVLESITMEKIERLTEVDRNVMTQLAVIYGERPTATYLGLGMQRYANGGNTIRWIDALVAISGNVGIPGGGANFGNLQVGQCFDIAALALPERIVY</sequence>
<dbReference type="EMBL" id="JACICZ010000004">
    <property type="protein sequence ID" value="MBB3868468.1"/>
    <property type="molecule type" value="Genomic_DNA"/>
</dbReference>
<dbReference type="AlphaFoldDB" id="A0AA89T4C1"/>
<keyword evidence="4" id="KW-1185">Reference proteome</keyword>
<evidence type="ECO:0000313" key="3">
    <source>
        <dbReference type="EMBL" id="MBB3868468.1"/>
    </source>
</evidence>
<accession>A0AA89T4C1</accession>
<keyword evidence="1" id="KW-0408">Iron</keyword>
<dbReference type="PANTHER" id="PTHR43742">
    <property type="entry name" value="TRIMETHYLAMINE-N-OXIDE REDUCTASE"/>
    <property type="match status" value="1"/>
</dbReference>
<organism evidence="3 4">
    <name type="scientific">Parageobacillus toebii NBRC 107807</name>
    <dbReference type="NCBI Taxonomy" id="1223503"/>
    <lineage>
        <taxon>Bacteria</taxon>
        <taxon>Bacillati</taxon>
        <taxon>Bacillota</taxon>
        <taxon>Bacilli</taxon>
        <taxon>Bacillales</taxon>
        <taxon>Anoxybacillaceae</taxon>
        <taxon>Parageobacillus</taxon>
    </lineage>
</organism>
<evidence type="ECO:0000313" key="4">
    <source>
        <dbReference type="Proteomes" id="UP000613002"/>
    </source>
</evidence>
<dbReference type="SUPFAM" id="SSF53706">
    <property type="entry name" value="Formate dehydrogenase/DMSO reductase, domains 1-3"/>
    <property type="match status" value="1"/>
</dbReference>
<dbReference type="GO" id="GO:0051536">
    <property type="term" value="F:iron-sulfur cluster binding"/>
    <property type="evidence" value="ECO:0007669"/>
    <property type="project" value="UniProtKB-KW"/>
</dbReference>
<keyword evidence="2" id="KW-0479">Metal-binding</keyword>
<dbReference type="PANTHER" id="PTHR43742:SF6">
    <property type="entry name" value="OXIDOREDUCTASE YYAE-RELATED"/>
    <property type="match status" value="1"/>
</dbReference>
<comment type="caution">
    <text evidence="3">The sequence shown here is derived from an EMBL/GenBank/DDBJ whole genome shotgun (WGS) entry which is preliminary data.</text>
</comment>
<proteinExistence type="predicted"/>
<evidence type="ECO:0000256" key="2">
    <source>
        <dbReference type="ARBA" id="ARBA00023014"/>
    </source>
</evidence>
<dbReference type="InterPro" id="IPR050612">
    <property type="entry name" value="Prok_Mopterin_Oxidored"/>
</dbReference>
<keyword evidence="2" id="KW-0411">Iron-sulfur</keyword>